<dbReference type="AlphaFoldDB" id="W7TLH6"/>
<reference evidence="2 3" key="1">
    <citation type="journal article" date="2014" name="Mol. Plant">
        <title>Chromosome Scale Genome Assembly and Transcriptome Profiling of Nannochloropsis gaditana in Nitrogen Depletion.</title>
        <authorList>
            <person name="Corteggiani Carpinelli E."/>
            <person name="Telatin A."/>
            <person name="Vitulo N."/>
            <person name="Forcato C."/>
            <person name="D'Angelo M."/>
            <person name="Schiavon R."/>
            <person name="Vezzi A."/>
            <person name="Giacometti G.M."/>
            <person name="Morosinotto T."/>
            <person name="Valle G."/>
        </authorList>
    </citation>
    <scope>NUCLEOTIDE SEQUENCE [LARGE SCALE GENOMIC DNA]</scope>
    <source>
        <strain evidence="2 3">B-31</strain>
    </source>
</reference>
<dbReference type="Proteomes" id="UP000019335">
    <property type="component" value="Unassembled WGS sequence"/>
</dbReference>
<dbReference type="EMBL" id="AZIL01002522">
    <property type="protein sequence ID" value="EWM21301.1"/>
    <property type="molecule type" value="Genomic_DNA"/>
</dbReference>
<gene>
    <name evidence="2" type="ORF">Naga_101091g3</name>
</gene>
<organism evidence="2 3">
    <name type="scientific">Nannochloropsis gaditana</name>
    <dbReference type="NCBI Taxonomy" id="72520"/>
    <lineage>
        <taxon>Eukaryota</taxon>
        <taxon>Sar</taxon>
        <taxon>Stramenopiles</taxon>
        <taxon>Ochrophyta</taxon>
        <taxon>Eustigmatophyceae</taxon>
        <taxon>Eustigmatales</taxon>
        <taxon>Monodopsidaceae</taxon>
        <taxon>Nannochloropsis</taxon>
    </lineage>
</organism>
<evidence type="ECO:0000256" key="1">
    <source>
        <dbReference type="SAM" id="Phobius"/>
    </source>
</evidence>
<keyword evidence="1" id="KW-1133">Transmembrane helix</keyword>
<accession>W7TLH6</accession>
<sequence length="170" mass="19211">MTEPWLGAYQNVPLDGSREYLTPHQHETLHNFRQEQGTGWRFHIRQQWERLSDRTALLFQGENSLRSVTSPFHALFQHRRSQLYLFAGLGLVALLLLLSLLLPRPSSPPPGYPPLPVASPRTSIPPNLKPLPINQGAACLDLRRHTPPDGQKFVQIHNRCSGEVIYPGTA</sequence>
<evidence type="ECO:0000313" key="2">
    <source>
        <dbReference type="EMBL" id="EWM21301.1"/>
    </source>
</evidence>
<name>W7TLH6_9STRA</name>
<keyword evidence="3" id="KW-1185">Reference proteome</keyword>
<comment type="caution">
    <text evidence="2">The sequence shown here is derived from an EMBL/GenBank/DDBJ whole genome shotgun (WGS) entry which is preliminary data.</text>
</comment>
<protein>
    <submittedName>
        <fullName evidence="2">Uncharacterized protein</fullName>
    </submittedName>
</protein>
<proteinExistence type="predicted"/>
<keyword evidence="1" id="KW-0812">Transmembrane</keyword>
<evidence type="ECO:0000313" key="3">
    <source>
        <dbReference type="Proteomes" id="UP000019335"/>
    </source>
</evidence>
<feature type="transmembrane region" description="Helical" evidence="1">
    <location>
        <begin position="83"/>
        <end position="102"/>
    </location>
</feature>
<keyword evidence="1" id="KW-0472">Membrane</keyword>
<dbReference type="OrthoDB" id="430315at2759"/>